<evidence type="ECO:0000313" key="3">
    <source>
        <dbReference type="Proteomes" id="UP000053558"/>
    </source>
</evidence>
<protein>
    <submittedName>
        <fullName evidence="2">Uncharacterized protein</fullName>
    </submittedName>
</protein>
<comment type="caution">
    <text evidence="2">The sequence shown here is derived from an EMBL/GenBank/DDBJ whole genome shotgun (WGS) entry which is preliminary data.</text>
</comment>
<proteinExistence type="predicted"/>
<evidence type="ECO:0000313" key="2">
    <source>
        <dbReference type="EMBL" id="EIW77581.1"/>
    </source>
</evidence>
<gene>
    <name evidence="2" type="ORF">CONPUDRAFT_75433</name>
</gene>
<dbReference type="RefSeq" id="XP_007771854.1">
    <property type="nucleotide sequence ID" value="XM_007773664.1"/>
</dbReference>
<reference evidence="3" key="1">
    <citation type="journal article" date="2012" name="Science">
        <title>The Paleozoic origin of enzymatic lignin decomposition reconstructed from 31 fungal genomes.</title>
        <authorList>
            <person name="Floudas D."/>
            <person name="Binder M."/>
            <person name="Riley R."/>
            <person name="Barry K."/>
            <person name="Blanchette R.A."/>
            <person name="Henrissat B."/>
            <person name="Martinez A.T."/>
            <person name="Otillar R."/>
            <person name="Spatafora J.W."/>
            <person name="Yadav J.S."/>
            <person name="Aerts A."/>
            <person name="Benoit I."/>
            <person name="Boyd A."/>
            <person name="Carlson A."/>
            <person name="Copeland A."/>
            <person name="Coutinho P.M."/>
            <person name="de Vries R.P."/>
            <person name="Ferreira P."/>
            <person name="Findley K."/>
            <person name="Foster B."/>
            <person name="Gaskell J."/>
            <person name="Glotzer D."/>
            <person name="Gorecki P."/>
            <person name="Heitman J."/>
            <person name="Hesse C."/>
            <person name="Hori C."/>
            <person name="Igarashi K."/>
            <person name="Jurgens J.A."/>
            <person name="Kallen N."/>
            <person name="Kersten P."/>
            <person name="Kohler A."/>
            <person name="Kuees U."/>
            <person name="Kumar T.K.A."/>
            <person name="Kuo A."/>
            <person name="LaButti K."/>
            <person name="Larrondo L.F."/>
            <person name="Lindquist E."/>
            <person name="Ling A."/>
            <person name="Lombard V."/>
            <person name="Lucas S."/>
            <person name="Lundell T."/>
            <person name="Martin R."/>
            <person name="McLaughlin D.J."/>
            <person name="Morgenstern I."/>
            <person name="Morin E."/>
            <person name="Murat C."/>
            <person name="Nagy L.G."/>
            <person name="Nolan M."/>
            <person name="Ohm R.A."/>
            <person name="Patyshakuliyeva A."/>
            <person name="Rokas A."/>
            <person name="Ruiz-Duenas F.J."/>
            <person name="Sabat G."/>
            <person name="Salamov A."/>
            <person name="Samejima M."/>
            <person name="Schmutz J."/>
            <person name="Slot J.C."/>
            <person name="St John F."/>
            <person name="Stenlid J."/>
            <person name="Sun H."/>
            <person name="Sun S."/>
            <person name="Syed K."/>
            <person name="Tsang A."/>
            <person name="Wiebenga A."/>
            <person name="Young D."/>
            <person name="Pisabarro A."/>
            <person name="Eastwood D.C."/>
            <person name="Martin F."/>
            <person name="Cullen D."/>
            <person name="Grigoriev I.V."/>
            <person name="Hibbett D.S."/>
        </authorList>
    </citation>
    <scope>NUCLEOTIDE SEQUENCE [LARGE SCALE GENOMIC DNA]</scope>
    <source>
        <strain evidence="3">RWD-64-598 SS2</strain>
    </source>
</reference>
<evidence type="ECO:0000256" key="1">
    <source>
        <dbReference type="SAM" id="Phobius"/>
    </source>
</evidence>
<dbReference type="Proteomes" id="UP000053558">
    <property type="component" value="Unassembled WGS sequence"/>
</dbReference>
<dbReference type="AlphaFoldDB" id="A0A5M3MG56"/>
<accession>A0A5M3MG56</accession>
<name>A0A5M3MG56_CONPW</name>
<organism evidence="2 3">
    <name type="scientific">Coniophora puteana (strain RWD-64-598)</name>
    <name type="common">Brown rot fungus</name>
    <dbReference type="NCBI Taxonomy" id="741705"/>
    <lineage>
        <taxon>Eukaryota</taxon>
        <taxon>Fungi</taxon>
        <taxon>Dikarya</taxon>
        <taxon>Basidiomycota</taxon>
        <taxon>Agaricomycotina</taxon>
        <taxon>Agaricomycetes</taxon>
        <taxon>Agaricomycetidae</taxon>
        <taxon>Boletales</taxon>
        <taxon>Coniophorineae</taxon>
        <taxon>Coniophoraceae</taxon>
        <taxon>Coniophora</taxon>
    </lineage>
</organism>
<keyword evidence="1" id="KW-0812">Transmembrane</keyword>
<sequence length="446" mass="49699">MGDTYYGSHGVLPSPKHLPITGRMTSKDVKLFIERAMRPVLDLRIGESKREDARIIVAIGDSREGKRESTQTQLLHLGSDSIPEPMVHRPDDLTHLEVTVWKHESLCSERTQELKAEIANVAKQTAIIRSDEELMALFAAYKDSQAVVLETVAPVHRLAPCPACRFWYLSEDLYWCLGQPPHAASLRQTHLHSPLPVACTTCHQLQTDTPECREDCDQGRALSPQVRPPENGLAKQEIFLSGLAAESVSKKVRIQRTLMDEFILASSDGNPVFPQLMKPFTETEGRFKQWVGIVELGNYLPRRAILGPLLALGCAKIIHILYVLWILLMNSHTNNSWEVMHTPRRALEVNYRGLGVKDQRCRTSGGACRRGAANNAGCITVEELAVHGGPRSVCKEVESRLADAVEAKDKMGSKSSVKVDRMCELSKSPDTLGHSTELEETWQAFI</sequence>
<keyword evidence="3" id="KW-1185">Reference proteome</keyword>
<keyword evidence="1" id="KW-0472">Membrane</keyword>
<feature type="transmembrane region" description="Helical" evidence="1">
    <location>
        <begin position="305"/>
        <end position="328"/>
    </location>
</feature>
<dbReference type="GeneID" id="19209353"/>
<dbReference type="EMBL" id="JH711583">
    <property type="protein sequence ID" value="EIW77581.1"/>
    <property type="molecule type" value="Genomic_DNA"/>
</dbReference>
<dbReference type="KEGG" id="cput:CONPUDRAFT_75433"/>
<keyword evidence="1" id="KW-1133">Transmembrane helix</keyword>